<organism evidence="4">
    <name type="scientific">Schistocephalus solidus</name>
    <name type="common">Tapeworm</name>
    <dbReference type="NCBI Taxonomy" id="70667"/>
    <lineage>
        <taxon>Eukaryota</taxon>
        <taxon>Metazoa</taxon>
        <taxon>Spiralia</taxon>
        <taxon>Lophotrochozoa</taxon>
        <taxon>Platyhelminthes</taxon>
        <taxon>Cestoda</taxon>
        <taxon>Eucestoda</taxon>
        <taxon>Diphyllobothriidea</taxon>
        <taxon>Diphyllobothriidae</taxon>
        <taxon>Schistocephalus</taxon>
    </lineage>
</organism>
<dbReference type="InterPro" id="IPR001623">
    <property type="entry name" value="DnaJ_domain"/>
</dbReference>
<dbReference type="InterPro" id="IPR043183">
    <property type="entry name" value="DNJB2/6-like"/>
</dbReference>
<dbReference type="EMBL" id="UYSU01034289">
    <property type="protein sequence ID" value="VDL94141.1"/>
    <property type="molecule type" value="Genomic_DNA"/>
</dbReference>
<dbReference type="InterPro" id="IPR018253">
    <property type="entry name" value="DnaJ_domain_CS"/>
</dbReference>
<dbReference type="PROSITE" id="PS50076">
    <property type="entry name" value="DNAJ_2"/>
    <property type="match status" value="1"/>
</dbReference>
<dbReference type="PROSITE" id="PS00636">
    <property type="entry name" value="DNAJ_1"/>
    <property type="match status" value="1"/>
</dbReference>
<dbReference type="GO" id="GO:0030544">
    <property type="term" value="F:Hsp70 protein binding"/>
    <property type="evidence" value="ECO:0007669"/>
    <property type="project" value="InterPro"/>
</dbReference>
<evidence type="ECO:0000313" key="7">
    <source>
        <dbReference type="WBParaSite" id="SSLN_0000805101-mRNA-1"/>
    </source>
</evidence>
<feature type="compositionally biased region" description="Polar residues" evidence="2">
    <location>
        <begin position="134"/>
        <end position="150"/>
    </location>
</feature>
<dbReference type="Pfam" id="PF00226">
    <property type="entry name" value="DnaJ"/>
    <property type="match status" value="1"/>
</dbReference>
<keyword evidence="6" id="KW-1185">Reference proteome</keyword>
<evidence type="ECO:0000259" key="3">
    <source>
        <dbReference type="PROSITE" id="PS50076"/>
    </source>
</evidence>
<feature type="region of interest" description="Disordered" evidence="2">
    <location>
        <begin position="134"/>
        <end position="157"/>
    </location>
</feature>
<gene>
    <name evidence="5" type="ORF">SSLN_LOCUS7756</name>
    <name evidence="4" type="ORF">TR135270</name>
</gene>
<evidence type="ECO:0000313" key="4">
    <source>
        <dbReference type="EMBL" id="JAP59124.1"/>
    </source>
</evidence>
<dbReference type="STRING" id="70667.A0A0X3Q599"/>
<dbReference type="OrthoDB" id="10250354at2759"/>
<dbReference type="Gene3D" id="1.10.287.110">
    <property type="entry name" value="DnaJ domain"/>
    <property type="match status" value="1"/>
</dbReference>
<keyword evidence="1" id="KW-0143">Chaperone</keyword>
<dbReference type="Proteomes" id="UP000275846">
    <property type="component" value="Unassembled WGS sequence"/>
</dbReference>
<dbReference type="SMART" id="SM00271">
    <property type="entry name" value="DnaJ"/>
    <property type="match status" value="1"/>
</dbReference>
<dbReference type="PRINTS" id="PR00625">
    <property type="entry name" value="JDOMAIN"/>
</dbReference>
<dbReference type="WBParaSite" id="SSLN_0000805101-mRNA-1">
    <property type="protein sequence ID" value="SSLN_0000805101-mRNA-1"/>
    <property type="gene ID" value="SSLN_0000805101"/>
</dbReference>
<dbReference type="CDD" id="cd06257">
    <property type="entry name" value="DnaJ"/>
    <property type="match status" value="1"/>
</dbReference>
<proteinExistence type="predicted"/>
<dbReference type="PANTHER" id="PTHR45168:SF3">
    <property type="entry name" value="DNAJ HEAT SHOCK PROTEIN FAMILY (HSP40) MEMBER B2"/>
    <property type="match status" value="1"/>
</dbReference>
<evidence type="ECO:0000256" key="2">
    <source>
        <dbReference type="SAM" id="MobiDB-lite"/>
    </source>
</evidence>
<reference evidence="4" key="1">
    <citation type="submission" date="2016-01" db="EMBL/GenBank/DDBJ databases">
        <title>Reference transcriptome for the parasite Schistocephalus solidus: insights into the molecular evolution of parasitism.</title>
        <authorList>
            <person name="Hebert F.O."/>
            <person name="Grambauer S."/>
            <person name="Barber I."/>
            <person name="Landry C.R."/>
            <person name="Aubin-Horth N."/>
        </authorList>
    </citation>
    <scope>NUCLEOTIDE SEQUENCE</scope>
</reference>
<sequence>MDEDYYAVLEVDRRADGEVIKKAYRRLALRWHPDKNPNNKEEAERRFKLLGEAYEVLSDPQKRELYDAYGKEGVVNGGPARRGNARYSTTDPFFTPFVFHDPMDIFREVFGGSGLDQLFGSMFAAPVHRVHRSATTAASSGRHNGTPYSRQQRRASHHNDVIQPYGGGLLDGMFGGMFGSFFGGGLSAFDAFDSQMGGGFTSISSSSSFGGGGGGSMRSVSSSCRVENGRVVRVTKVRENNVETVTEEVDGQIVNQTTRDCTTGAITIL</sequence>
<dbReference type="SUPFAM" id="SSF46565">
    <property type="entry name" value="Chaperone J-domain"/>
    <property type="match status" value="1"/>
</dbReference>
<dbReference type="AlphaFoldDB" id="A0A0X3Q599"/>
<name>A0A0X3Q599_SCHSO</name>
<protein>
    <submittedName>
        <fullName evidence="7">J domain-containing protein</fullName>
    </submittedName>
</protein>
<feature type="domain" description="J" evidence="3">
    <location>
        <begin position="4"/>
        <end position="70"/>
    </location>
</feature>
<reference evidence="5 6" key="3">
    <citation type="submission" date="2018-11" db="EMBL/GenBank/DDBJ databases">
        <authorList>
            <consortium name="Pathogen Informatics"/>
        </authorList>
    </citation>
    <scope>NUCLEOTIDE SEQUENCE [LARGE SCALE GENOMIC DNA]</scope>
    <source>
        <strain evidence="5 6">NST_G2</strain>
    </source>
</reference>
<dbReference type="GO" id="GO:0051082">
    <property type="term" value="F:unfolded protein binding"/>
    <property type="evidence" value="ECO:0007669"/>
    <property type="project" value="InterPro"/>
</dbReference>
<dbReference type="InterPro" id="IPR036869">
    <property type="entry name" value="J_dom_sf"/>
</dbReference>
<evidence type="ECO:0000256" key="1">
    <source>
        <dbReference type="ARBA" id="ARBA00023186"/>
    </source>
</evidence>
<dbReference type="EMBL" id="GEEE01004101">
    <property type="protein sequence ID" value="JAP59124.1"/>
    <property type="molecule type" value="Transcribed_RNA"/>
</dbReference>
<accession>A0A0X3Q599</accession>
<evidence type="ECO:0000313" key="5">
    <source>
        <dbReference type="EMBL" id="VDL94141.1"/>
    </source>
</evidence>
<dbReference type="PANTHER" id="PTHR45168">
    <property type="entry name" value="DNAJ HOMOLOG SUBFAMILY B MEMBER 2"/>
    <property type="match status" value="1"/>
</dbReference>
<evidence type="ECO:0000313" key="6">
    <source>
        <dbReference type="Proteomes" id="UP000275846"/>
    </source>
</evidence>
<reference evidence="7" key="2">
    <citation type="submission" date="2016-06" db="UniProtKB">
        <authorList>
            <consortium name="WormBaseParasite"/>
        </authorList>
    </citation>
    <scope>IDENTIFICATION</scope>
</reference>